<dbReference type="AlphaFoldDB" id="A0A392RY72"/>
<reference evidence="2 3" key="1">
    <citation type="journal article" date="2018" name="Front. Plant Sci.">
        <title>Red Clover (Trifolium pratense) and Zigzag Clover (T. medium) - A Picture of Genomic Similarities and Differences.</title>
        <authorList>
            <person name="Dluhosova J."/>
            <person name="Istvanek J."/>
            <person name="Nedelnik J."/>
            <person name="Repkova J."/>
        </authorList>
    </citation>
    <scope>NUCLEOTIDE SEQUENCE [LARGE SCALE GENOMIC DNA]</scope>
    <source>
        <strain evidence="3">cv. 10/8</strain>
        <tissue evidence="2">Leaf</tissue>
    </source>
</reference>
<name>A0A392RY72_9FABA</name>
<accession>A0A392RY72</accession>
<keyword evidence="3" id="KW-1185">Reference proteome</keyword>
<proteinExistence type="predicted"/>
<feature type="compositionally biased region" description="Polar residues" evidence="1">
    <location>
        <begin position="46"/>
        <end position="61"/>
    </location>
</feature>
<protein>
    <submittedName>
        <fullName evidence="2">Uncharacterized protein</fullName>
    </submittedName>
</protein>
<comment type="caution">
    <text evidence="2">The sequence shown here is derived from an EMBL/GenBank/DDBJ whole genome shotgun (WGS) entry which is preliminary data.</text>
</comment>
<sequence>EYIPPMPKALQKLNTCNPPSQEDPRTHLRERQGSVTKKERYKRPPINQTSQRSNSTPQQTLPIPAKNNVRH</sequence>
<dbReference type="Proteomes" id="UP000265520">
    <property type="component" value="Unassembled WGS sequence"/>
</dbReference>
<feature type="non-terminal residue" evidence="2">
    <location>
        <position position="1"/>
    </location>
</feature>
<evidence type="ECO:0000313" key="3">
    <source>
        <dbReference type="Proteomes" id="UP000265520"/>
    </source>
</evidence>
<feature type="region of interest" description="Disordered" evidence="1">
    <location>
        <begin position="1"/>
        <end position="71"/>
    </location>
</feature>
<feature type="compositionally biased region" description="Basic and acidic residues" evidence="1">
    <location>
        <begin position="22"/>
        <end position="38"/>
    </location>
</feature>
<evidence type="ECO:0000313" key="2">
    <source>
        <dbReference type="EMBL" id="MCI41107.1"/>
    </source>
</evidence>
<evidence type="ECO:0000256" key="1">
    <source>
        <dbReference type="SAM" id="MobiDB-lite"/>
    </source>
</evidence>
<organism evidence="2 3">
    <name type="scientific">Trifolium medium</name>
    <dbReference type="NCBI Taxonomy" id="97028"/>
    <lineage>
        <taxon>Eukaryota</taxon>
        <taxon>Viridiplantae</taxon>
        <taxon>Streptophyta</taxon>
        <taxon>Embryophyta</taxon>
        <taxon>Tracheophyta</taxon>
        <taxon>Spermatophyta</taxon>
        <taxon>Magnoliopsida</taxon>
        <taxon>eudicotyledons</taxon>
        <taxon>Gunneridae</taxon>
        <taxon>Pentapetalae</taxon>
        <taxon>rosids</taxon>
        <taxon>fabids</taxon>
        <taxon>Fabales</taxon>
        <taxon>Fabaceae</taxon>
        <taxon>Papilionoideae</taxon>
        <taxon>50 kb inversion clade</taxon>
        <taxon>NPAAA clade</taxon>
        <taxon>Hologalegina</taxon>
        <taxon>IRL clade</taxon>
        <taxon>Trifolieae</taxon>
        <taxon>Trifolium</taxon>
    </lineage>
</organism>
<dbReference type="EMBL" id="LXQA010287946">
    <property type="protein sequence ID" value="MCI41107.1"/>
    <property type="molecule type" value="Genomic_DNA"/>
</dbReference>